<dbReference type="eggNOG" id="ENOG502S9MY">
    <property type="taxonomic scope" value="Eukaryota"/>
</dbReference>
<keyword evidence="3" id="KW-1185">Reference proteome</keyword>
<dbReference type="OrthoDB" id="540213at2759"/>
<organism evidence="2 3">
    <name type="scientific">Sphaeroforma arctica JP610</name>
    <dbReference type="NCBI Taxonomy" id="667725"/>
    <lineage>
        <taxon>Eukaryota</taxon>
        <taxon>Ichthyosporea</taxon>
        <taxon>Ichthyophonida</taxon>
        <taxon>Sphaeroforma</taxon>
    </lineage>
</organism>
<reference evidence="2 3" key="1">
    <citation type="submission" date="2011-02" db="EMBL/GenBank/DDBJ databases">
        <title>The Genome Sequence of Sphaeroforma arctica JP610.</title>
        <authorList>
            <consortium name="The Broad Institute Genome Sequencing Platform"/>
            <person name="Russ C."/>
            <person name="Cuomo C."/>
            <person name="Young S.K."/>
            <person name="Zeng Q."/>
            <person name="Gargeya S."/>
            <person name="Alvarado L."/>
            <person name="Berlin A."/>
            <person name="Chapman S.B."/>
            <person name="Chen Z."/>
            <person name="Freedman E."/>
            <person name="Gellesch M."/>
            <person name="Goldberg J."/>
            <person name="Griggs A."/>
            <person name="Gujja S."/>
            <person name="Heilman E."/>
            <person name="Heiman D."/>
            <person name="Howarth C."/>
            <person name="Mehta T."/>
            <person name="Neiman D."/>
            <person name="Pearson M."/>
            <person name="Roberts A."/>
            <person name="Saif S."/>
            <person name="Shea T."/>
            <person name="Shenoy N."/>
            <person name="Sisk P."/>
            <person name="Stolte C."/>
            <person name="Sykes S."/>
            <person name="White J."/>
            <person name="Yandava C."/>
            <person name="Burger G."/>
            <person name="Gray M.W."/>
            <person name="Holland P.W.H."/>
            <person name="King N."/>
            <person name="Lang F.B.F."/>
            <person name="Roger A.J."/>
            <person name="Ruiz-Trillo I."/>
            <person name="Haas B."/>
            <person name="Nusbaum C."/>
            <person name="Birren B."/>
        </authorList>
    </citation>
    <scope>NUCLEOTIDE SEQUENCE [LARGE SCALE GENOMIC DNA]</scope>
    <source>
        <strain evidence="2 3">JP610</strain>
    </source>
</reference>
<dbReference type="AlphaFoldDB" id="A0A0L0FMQ7"/>
<dbReference type="EMBL" id="KQ242770">
    <property type="protein sequence ID" value="KNC77318.1"/>
    <property type="molecule type" value="Genomic_DNA"/>
</dbReference>
<feature type="signal peptide" evidence="1">
    <location>
        <begin position="1"/>
        <end position="19"/>
    </location>
</feature>
<gene>
    <name evidence="2" type="ORF">SARC_10219</name>
</gene>
<protein>
    <recommendedName>
        <fullName evidence="4">Spore coat protein CotH</fullName>
    </recommendedName>
</protein>
<dbReference type="Pfam" id="PF08757">
    <property type="entry name" value="CotH"/>
    <property type="match status" value="1"/>
</dbReference>
<proteinExistence type="predicted"/>
<dbReference type="InterPro" id="IPR014867">
    <property type="entry name" value="Spore_coat_CotH_CotH2/3/7"/>
</dbReference>
<keyword evidence="1" id="KW-0732">Signal</keyword>
<sequence length="597" mass="67036">MKLLNNKVVVAAVICTAAATPTPLNYTRDAQAVRCVERGGWYYVENIPAEVKCISLDPNMYPRSQTDTIPRFRRGSGVFTSSIPIAPVDRADSINVRVSGYSHFHYDPTNSLLGELGDKNDAYVEGCDETNSTSRTSMKNIVCLTATNVSSIPSAISAIVTSFVSDLPIMTMTLTDLNNSDFGLEAKRSMVWSLHYPVNHTRHASPFVGILGKAEYAGKSSLEMSSKRGYSLSVIDAVGNDRGIDLGLAGMAPEADYKLRGTMLDKTLMKDMIGFTTYAATGRVSMKGAPIELYVRLDEKYADPNVVDETHYMGVYMLEEKIKRGDDRIPISKTKASTPINETSFIVKRDNFHEGDVQLLSGGSNTQANVMLLEYPKPDKATPAQVQYIQDYLETVDNMMKSPKMNDAFQQMIDVRSFVDQQLVQEMLLNGDAYRKSTTFYKDANGKFTAGPVWDFDLSLGHEWNLVKASSSLGYDRYEGLWFKELNQNPEYKCLVNCMWRQYRGTIFKSDTLLEMIDSQIPILWNPATRNFKRWDVLGRPLELFLDYTAENQWLSTWDAEVVAMKQFLVSRLTNLDSIYTVNATVCNCLTTMLSIR</sequence>
<dbReference type="Proteomes" id="UP000054560">
    <property type="component" value="Unassembled WGS sequence"/>
</dbReference>
<evidence type="ECO:0000313" key="3">
    <source>
        <dbReference type="Proteomes" id="UP000054560"/>
    </source>
</evidence>
<evidence type="ECO:0000256" key="1">
    <source>
        <dbReference type="SAM" id="SignalP"/>
    </source>
</evidence>
<dbReference type="RefSeq" id="XP_014151220.1">
    <property type="nucleotide sequence ID" value="XM_014295745.1"/>
</dbReference>
<feature type="chain" id="PRO_5005538845" description="Spore coat protein CotH" evidence="1">
    <location>
        <begin position="20"/>
        <end position="597"/>
    </location>
</feature>
<dbReference type="GeneID" id="25910723"/>
<name>A0A0L0FMQ7_9EUKA</name>
<accession>A0A0L0FMQ7</accession>
<evidence type="ECO:0008006" key="4">
    <source>
        <dbReference type="Google" id="ProtNLM"/>
    </source>
</evidence>
<evidence type="ECO:0000313" key="2">
    <source>
        <dbReference type="EMBL" id="KNC77318.1"/>
    </source>
</evidence>